<dbReference type="EMBL" id="CP108110">
    <property type="protein sequence ID" value="WUQ84700.1"/>
    <property type="molecule type" value="Genomic_DNA"/>
</dbReference>
<dbReference type="InterPro" id="IPR013785">
    <property type="entry name" value="Aldolase_TIM"/>
</dbReference>
<evidence type="ECO:0000256" key="2">
    <source>
        <dbReference type="ARBA" id="ARBA00022723"/>
    </source>
</evidence>
<dbReference type="SFLD" id="SFLDG01072">
    <property type="entry name" value="dehydrogenase_like"/>
    <property type="match status" value="1"/>
</dbReference>
<dbReference type="CDD" id="cd01335">
    <property type="entry name" value="Radical_SAM"/>
    <property type="match status" value="1"/>
</dbReference>
<feature type="domain" description="Radical SAM core" evidence="5">
    <location>
        <begin position="5"/>
        <end position="238"/>
    </location>
</feature>
<dbReference type="PROSITE" id="PS51918">
    <property type="entry name" value="RADICAL_SAM"/>
    <property type="match status" value="1"/>
</dbReference>
<proteinExistence type="predicted"/>
<protein>
    <submittedName>
        <fullName evidence="6">FxsB family radical SAM/SPASM domain protein</fullName>
    </submittedName>
</protein>
<keyword evidence="4" id="KW-0411">Iron-sulfur</keyword>
<dbReference type="SFLD" id="SFLDS00029">
    <property type="entry name" value="Radical_SAM"/>
    <property type="match status" value="1"/>
</dbReference>
<evidence type="ECO:0000259" key="5">
    <source>
        <dbReference type="PROSITE" id="PS51918"/>
    </source>
</evidence>
<dbReference type="NCBIfam" id="TIGR04269">
    <property type="entry name" value="SAM_SPASM_FxsB"/>
    <property type="match status" value="1"/>
</dbReference>
<dbReference type="InterPro" id="IPR058240">
    <property type="entry name" value="rSAM_sf"/>
</dbReference>
<organism evidence="6 7">
    <name type="scientific">Kitasatospora purpeofusca</name>
    <dbReference type="NCBI Taxonomy" id="67352"/>
    <lineage>
        <taxon>Bacteria</taxon>
        <taxon>Bacillati</taxon>
        <taxon>Actinomycetota</taxon>
        <taxon>Actinomycetes</taxon>
        <taxon>Kitasatosporales</taxon>
        <taxon>Streptomycetaceae</taxon>
        <taxon>Kitasatospora</taxon>
    </lineage>
</organism>
<dbReference type="NCBIfam" id="TIGR04267">
    <property type="entry name" value="mod_HExxH"/>
    <property type="match status" value="1"/>
</dbReference>
<keyword evidence="3" id="KW-0408">Iron</keyword>
<evidence type="ECO:0000313" key="6">
    <source>
        <dbReference type="EMBL" id="WUQ84700.1"/>
    </source>
</evidence>
<dbReference type="Proteomes" id="UP001432222">
    <property type="component" value="Chromosome"/>
</dbReference>
<dbReference type="SUPFAM" id="SSF102114">
    <property type="entry name" value="Radical SAM enzymes"/>
    <property type="match status" value="1"/>
</dbReference>
<dbReference type="InterPro" id="IPR007197">
    <property type="entry name" value="rSAM"/>
</dbReference>
<evidence type="ECO:0000256" key="1">
    <source>
        <dbReference type="ARBA" id="ARBA00022691"/>
    </source>
</evidence>
<gene>
    <name evidence="6" type="ORF">OHA16_18045</name>
</gene>
<dbReference type="RefSeq" id="WP_328955534.1">
    <property type="nucleotide sequence ID" value="NZ_CP108110.1"/>
</dbReference>
<dbReference type="InterPro" id="IPR026337">
    <property type="entry name" value="AKG_HExxH"/>
</dbReference>
<dbReference type="InterPro" id="IPR023867">
    <property type="entry name" value="Sulphatase_maturase_rSAM"/>
</dbReference>
<dbReference type="Gene3D" id="3.20.20.70">
    <property type="entry name" value="Aldolase class I"/>
    <property type="match status" value="1"/>
</dbReference>
<accession>A0ABZ1U0H7</accession>
<name>A0ABZ1U0H7_9ACTN</name>
<dbReference type="Pfam" id="PF04055">
    <property type="entry name" value="Radical_SAM"/>
    <property type="match status" value="1"/>
</dbReference>
<reference evidence="6" key="1">
    <citation type="submission" date="2022-10" db="EMBL/GenBank/DDBJ databases">
        <title>The complete genomes of actinobacterial strains from the NBC collection.</title>
        <authorList>
            <person name="Joergensen T.S."/>
            <person name="Alvarez Arevalo M."/>
            <person name="Sterndorff E.B."/>
            <person name="Faurdal D."/>
            <person name="Vuksanovic O."/>
            <person name="Mourched A.-S."/>
            <person name="Charusanti P."/>
            <person name="Shaw S."/>
            <person name="Blin K."/>
            <person name="Weber T."/>
        </authorList>
    </citation>
    <scope>NUCLEOTIDE SEQUENCE</scope>
    <source>
        <strain evidence="6">NBC_00222</strain>
    </source>
</reference>
<evidence type="ECO:0000256" key="3">
    <source>
        <dbReference type="ARBA" id="ARBA00023004"/>
    </source>
</evidence>
<keyword evidence="7" id="KW-1185">Reference proteome</keyword>
<dbReference type="InterPro" id="IPR026335">
    <property type="entry name" value="rSAM_SPASM_FxsB"/>
</dbReference>
<dbReference type="SFLD" id="SFLDG01386">
    <property type="entry name" value="main_SPASM_domain-containing"/>
    <property type="match status" value="1"/>
</dbReference>
<dbReference type="SFLD" id="SFLDG01067">
    <property type="entry name" value="SPASM/twitch_domain_containing"/>
    <property type="match status" value="1"/>
</dbReference>
<keyword evidence="2" id="KW-0479">Metal-binding</keyword>
<dbReference type="PANTHER" id="PTHR43273">
    <property type="entry name" value="ANAEROBIC SULFATASE-MATURATING ENZYME HOMOLOG ASLB-RELATED"/>
    <property type="match status" value="1"/>
</dbReference>
<keyword evidence="1" id="KW-0949">S-adenosyl-L-methionine</keyword>
<evidence type="ECO:0000256" key="4">
    <source>
        <dbReference type="ARBA" id="ARBA00023014"/>
    </source>
</evidence>
<dbReference type="PANTHER" id="PTHR43273:SF8">
    <property type="entry name" value="RADICAL SAM DOMAIN PROTEIN"/>
    <property type="match status" value="1"/>
</dbReference>
<evidence type="ECO:0000313" key="7">
    <source>
        <dbReference type="Proteomes" id="UP001432222"/>
    </source>
</evidence>
<sequence length="767" mass="82224">MTFPPPPITQFVLKVHSRCDLACDHCYVYEHADTGWRSRPRAVTEAVLARVAARIGEHAAAHGLTAVRVVLHGGEPLLAGPEVFRRAAGLLRAALPEVCELDLRVHTNGVRLDVAYCELFDELGVRVGISLDGDRAANDRHRRFADGRSSHPQVLRAVGLLREPRFRHLYAGLLCTVDVANDPAAVYRALAELEPPAVDFLLPHATWERPPERPPGAGATPYADWLLAVHERWEADGRPFAVRTFDSVHRTLSGLPGLSEALGLEPVDLVVLETDGTYEQADSLKTAYDGAPGTGMDVFRHSLDEVAGHPGMAARQSGLEGLSAECRACPVVRSCGGGLYAHRYGEGSFDRPSVYCADLRALIEGLAARAGGVRRPAAPTVDLVGPGLTDEQLEELAVGLGGRETVRALARSQLALTRTMLAAVHGSSGVARSAAWELLAELDATEPAAVDEVFAHPYVRAWAARRLSGDPGAGLGTLAELAAAAAVRAGRGDSVVVPVREGVLHLPTLGRLVLGGGVREARVIGGRGGWTARVDDGAVAGSGDPRWQPLRRVGRGIALEDVDPQRGVHRWPVEERLTGAEYLHWAGELEEAAELLDRDLPEYAAGLWAGLSTVTPLQRRSDGRDVSSAARQAFGAVAIARPRGAETLALLLVHEFQHVKLGAVLDREELYDRGDTRLFEAFGLTPRPIGSLFQAVYAHLAVTAFWGTRACGGMGLARSRSRFAHWRALTDEAVDLLADSGALTPLGKRFADGARASVDPWLRITEG</sequence>